<evidence type="ECO:0000313" key="4">
    <source>
        <dbReference type="Proteomes" id="UP000626109"/>
    </source>
</evidence>
<keyword evidence="1" id="KW-0175">Coiled coil</keyword>
<dbReference type="Proteomes" id="UP000626109">
    <property type="component" value="Unassembled WGS sequence"/>
</dbReference>
<sequence>MSNVDSVCRPVHGAVAMRPQTLQDASEYPSSGNSGHEPMFEEAASATSPSIRQLLQEKQLQREESAQEWRVRHERLLTELRVMRSSSSGNFGSRPSEEMMSRESREAIMRGWPGGDDRKECHEEKQTSGCEDQEAQVRQWLASSVQADQTSAKISTSTGGDPLKGSTCQDNSLQAEVEELRSRLEEVLEVAQARSDEVFKLQLELLQQKQMSEAAQKELHEEIQELRSKCASAEASEYSPASCFSPEAAAAAAQDVTLEQCQQPASQTPPPPARSGQTGRLSGRQPRSGGAPPPRASPSLDARARRWTTAMSAPQGGVGSSSSSYGSSRNSCAGSSVSCRSSRSRPATGGSAAASIWQRSGVGAPIDLPQRSVLAKLSAAASQRTTGAEGDEGGTPGCSAITEARTASPTRSTPLRRASSASLTPQGNPRGTVTSGPSASHCLLQPPLQSQGASVATMHAVLAVPRCGAALLGPYRSSFPQPVASDQGLQLQPQPWQDLTHKLEVPAWKGSAFQHNG</sequence>
<organism evidence="3 4">
    <name type="scientific">Polarella glacialis</name>
    <name type="common">Dinoflagellate</name>
    <dbReference type="NCBI Taxonomy" id="89957"/>
    <lineage>
        <taxon>Eukaryota</taxon>
        <taxon>Sar</taxon>
        <taxon>Alveolata</taxon>
        <taxon>Dinophyceae</taxon>
        <taxon>Suessiales</taxon>
        <taxon>Suessiaceae</taxon>
        <taxon>Polarella</taxon>
    </lineage>
</organism>
<feature type="compositionally biased region" description="Polar residues" evidence="2">
    <location>
        <begin position="405"/>
        <end position="438"/>
    </location>
</feature>
<feature type="coiled-coil region" evidence="1">
    <location>
        <begin position="170"/>
        <end position="236"/>
    </location>
</feature>
<feature type="compositionally biased region" description="Polar residues" evidence="2">
    <location>
        <begin position="20"/>
        <end position="34"/>
    </location>
</feature>
<evidence type="ECO:0000256" key="1">
    <source>
        <dbReference type="SAM" id="Coils"/>
    </source>
</evidence>
<feature type="compositionally biased region" description="Low complexity" evidence="2">
    <location>
        <begin position="320"/>
        <end position="345"/>
    </location>
</feature>
<reference evidence="3" key="1">
    <citation type="submission" date="2021-02" db="EMBL/GenBank/DDBJ databases">
        <authorList>
            <person name="Dougan E. K."/>
            <person name="Rhodes N."/>
            <person name="Thang M."/>
            <person name="Chan C."/>
        </authorList>
    </citation>
    <scope>NUCLEOTIDE SEQUENCE</scope>
</reference>
<comment type="caution">
    <text evidence="3">The sequence shown here is derived from an EMBL/GenBank/DDBJ whole genome shotgun (WGS) entry which is preliminary data.</text>
</comment>
<feature type="compositionally biased region" description="Basic and acidic residues" evidence="2">
    <location>
        <begin position="115"/>
        <end position="126"/>
    </location>
</feature>
<feature type="region of interest" description="Disordered" evidence="2">
    <location>
        <begin position="255"/>
        <end position="354"/>
    </location>
</feature>
<feature type="region of interest" description="Disordered" evidence="2">
    <location>
        <begin position="110"/>
        <end position="132"/>
    </location>
</feature>
<feature type="region of interest" description="Disordered" evidence="2">
    <location>
        <begin position="383"/>
        <end position="438"/>
    </location>
</feature>
<evidence type="ECO:0000256" key="2">
    <source>
        <dbReference type="SAM" id="MobiDB-lite"/>
    </source>
</evidence>
<feature type="region of interest" description="Disordered" evidence="2">
    <location>
        <begin position="1"/>
        <end position="50"/>
    </location>
</feature>
<gene>
    <name evidence="3" type="ORF">PGLA2088_LOCUS4370</name>
</gene>
<proteinExistence type="predicted"/>
<evidence type="ECO:0000313" key="3">
    <source>
        <dbReference type="EMBL" id="CAE8645953.1"/>
    </source>
</evidence>
<accession>A0A813I2M0</accession>
<name>A0A813I2M0_POLGL</name>
<protein>
    <submittedName>
        <fullName evidence="3">Uncharacterized protein</fullName>
    </submittedName>
</protein>
<dbReference type="EMBL" id="CAJNNW010003964">
    <property type="protein sequence ID" value="CAE8645953.1"/>
    <property type="molecule type" value="Genomic_DNA"/>
</dbReference>
<dbReference type="AlphaFoldDB" id="A0A813I2M0"/>